<dbReference type="InterPro" id="IPR050438">
    <property type="entry name" value="LMW_PTPase"/>
</dbReference>
<dbReference type="SUPFAM" id="SSF52788">
    <property type="entry name" value="Phosphotyrosine protein phosphatases I"/>
    <property type="match status" value="1"/>
</dbReference>
<dbReference type="GO" id="GO:0004725">
    <property type="term" value="F:protein tyrosine phosphatase activity"/>
    <property type="evidence" value="ECO:0007669"/>
    <property type="project" value="TreeGrafter"/>
</dbReference>
<evidence type="ECO:0000313" key="4">
    <source>
        <dbReference type="Ensembl" id="ENSNVIP00000027457.1"/>
    </source>
</evidence>
<feature type="signal peptide" evidence="2">
    <location>
        <begin position="1"/>
        <end position="23"/>
    </location>
</feature>
<dbReference type="InterPro" id="IPR036196">
    <property type="entry name" value="Ptyr_pPase_sf"/>
</dbReference>
<sequence length="90" mass="9788">MQSAVRTSVLLLGLGSICQSLTAAVIFRELVTDQNVLDTWKVDSATTSKHETENPPDYQRHNGMKGHGVPQGSVSHKVCSQRLLCRGLSP</sequence>
<keyword evidence="5" id="KW-1185">Reference proteome</keyword>
<dbReference type="GeneTree" id="ENSGT00960000190028"/>
<organism evidence="4 5">
    <name type="scientific">Neovison vison</name>
    <name type="common">American mink</name>
    <name type="synonym">Mustela vison</name>
    <dbReference type="NCBI Taxonomy" id="452646"/>
    <lineage>
        <taxon>Eukaryota</taxon>
        <taxon>Metazoa</taxon>
        <taxon>Chordata</taxon>
        <taxon>Craniata</taxon>
        <taxon>Vertebrata</taxon>
        <taxon>Euteleostomi</taxon>
        <taxon>Mammalia</taxon>
        <taxon>Eutheria</taxon>
        <taxon>Laurasiatheria</taxon>
        <taxon>Carnivora</taxon>
        <taxon>Caniformia</taxon>
        <taxon>Musteloidea</taxon>
        <taxon>Mustelidae</taxon>
        <taxon>Mustelinae</taxon>
        <taxon>Neogale</taxon>
    </lineage>
</organism>
<reference evidence="4" key="1">
    <citation type="submission" date="2025-08" db="UniProtKB">
        <authorList>
            <consortium name="Ensembl"/>
        </authorList>
    </citation>
    <scope>IDENTIFICATION</scope>
</reference>
<accession>A0A8C7BSQ9</accession>
<dbReference type="AlphaFoldDB" id="A0A8C7BSQ9"/>
<dbReference type="PANTHER" id="PTHR11717:SF34">
    <property type="entry name" value="LOW MOLECULAR WEIGHT PHOSPHOTYROSINE PROTEIN PHOSPHATASE"/>
    <property type="match status" value="1"/>
</dbReference>
<reference evidence="4" key="2">
    <citation type="submission" date="2025-09" db="UniProtKB">
        <authorList>
            <consortium name="Ensembl"/>
        </authorList>
    </citation>
    <scope>IDENTIFICATION</scope>
</reference>
<evidence type="ECO:0000313" key="5">
    <source>
        <dbReference type="Proteomes" id="UP000694425"/>
    </source>
</evidence>
<dbReference type="Gene3D" id="3.40.50.2300">
    <property type="match status" value="1"/>
</dbReference>
<feature type="chain" id="PRO_5034285236" description="Phosphotyrosine protein phosphatase I domain-containing protein" evidence="2">
    <location>
        <begin position="24"/>
        <end position="90"/>
    </location>
</feature>
<dbReference type="Proteomes" id="UP000694425">
    <property type="component" value="Unplaced"/>
</dbReference>
<dbReference type="PANTHER" id="PTHR11717">
    <property type="entry name" value="LOW MOLECULAR WEIGHT PROTEIN TYROSINE PHOSPHATASE"/>
    <property type="match status" value="1"/>
</dbReference>
<dbReference type="Pfam" id="PF01451">
    <property type="entry name" value="LMWPc"/>
    <property type="match status" value="1"/>
</dbReference>
<feature type="region of interest" description="Disordered" evidence="1">
    <location>
        <begin position="45"/>
        <end position="75"/>
    </location>
</feature>
<proteinExistence type="predicted"/>
<evidence type="ECO:0000256" key="1">
    <source>
        <dbReference type="SAM" id="MobiDB-lite"/>
    </source>
</evidence>
<feature type="domain" description="Phosphotyrosine protein phosphatase I" evidence="3">
    <location>
        <begin position="9"/>
        <end position="78"/>
    </location>
</feature>
<evidence type="ECO:0000256" key="2">
    <source>
        <dbReference type="SAM" id="SignalP"/>
    </source>
</evidence>
<keyword evidence="2" id="KW-0732">Signal</keyword>
<dbReference type="Ensembl" id="ENSNVIT00000031852.1">
    <property type="protein sequence ID" value="ENSNVIP00000027457.1"/>
    <property type="gene ID" value="ENSNVIG00000021228.1"/>
</dbReference>
<evidence type="ECO:0000259" key="3">
    <source>
        <dbReference type="Pfam" id="PF01451"/>
    </source>
</evidence>
<protein>
    <recommendedName>
        <fullName evidence="3">Phosphotyrosine protein phosphatase I domain-containing protein</fullName>
    </recommendedName>
</protein>
<dbReference type="InterPro" id="IPR023485">
    <property type="entry name" value="Ptyr_pPase"/>
</dbReference>
<name>A0A8C7BSQ9_NEOVI</name>